<dbReference type="Proteomes" id="UP001145742">
    <property type="component" value="Unassembled WGS sequence"/>
</dbReference>
<gene>
    <name evidence="1" type="ORF">WISP_78139</name>
</gene>
<dbReference type="EMBL" id="WHWB01033944">
    <property type="protein sequence ID" value="KAJ7415482.1"/>
    <property type="molecule type" value="Genomic_DNA"/>
</dbReference>
<sequence>MLPNLTSSTNLLLMDSIPSSKSSGEGGNSLFLSVDLSTHCLHETLAFNICPIPHVNDGTTRDLHRKFLDYTVEDITLDTRELNATDSTQN</sequence>
<keyword evidence="2" id="KW-1185">Reference proteome</keyword>
<organism evidence="1 2">
    <name type="scientific">Willisornis vidua</name>
    <name type="common">Xingu scale-backed antbird</name>
    <dbReference type="NCBI Taxonomy" id="1566151"/>
    <lineage>
        <taxon>Eukaryota</taxon>
        <taxon>Metazoa</taxon>
        <taxon>Chordata</taxon>
        <taxon>Craniata</taxon>
        <taxon>Vertebrata</taxon>
        <taxon>Euteleostomi</taxon>
        <taxon>Archelosauria</taxon>
        <taxon>Archosauria</taxon>
        <taxon>Dinosauria</taxon>
        <taxon>Saurischia</taxon>
        <taxon>Theropoda</taxon>
        <taxon>Coelurosauria</taxon>
        <taxon>Aves</taxon>
        <taxon>Neognathae</taxon>
        <taxon>Neoaves</taxon>
        <taxon>Telluraves</taxon>
        <taxon>Australaves</taxon>
        <taxon>Passeriformes</taxon>
        <taxon>Thamnophilidae</taxon>
        <taxon>Willisornis</taxon>
    </lineage>
</organism>
<comment type="caution">
    <text evidence="1">The sequence shown here is derived from an EMBL/GenBank/DDBJ whole genome shotgun (WGS) entry which is preliminary data.</text>
</comment>
<accession>A0ABQ9D5I4</accession>
<evidence type="ECO:0000313" key="2">
    <source>
        <dbReference type="Proteomes" id="UP001145742"/>
    </source>
</evidence>
<name>A0ABQ9D5I4_9PASS</name>
<evidence type="ECO:0000313" key="1">
    <source>
        <dbReference type="EMBL" id="KAJ7415482.1"/>
    </source>
</evidence>
<reference evidence="1" key="1">
    <citation type="submission" date="2019-10" db="EMBL/GenBank/DDBJ databases">
        <authorList>
            <person name="Soares A.E.R."/>
            <person name="Aleixo A."/>
            <person name="Schneider P."/>
            <person name="Miyaki C.Y."/>
            <person name="Schneider M.P."/>
            <person name="Mello C."/>
            <person name="Vasconcelos A.T.R."/>
        </authorList>
    </citation>
    <scope>NUCLEOTIDE SEQUENCE</scope>
    <source>
        <tissue evidence="1">Muscle</tissue>
    </source>
</reference>
<proteinExistence type="predicted"/>
<protein>
    <submittedName>
        <fullName evidence="1">Uncharacterized protein</fullName>
    </submittedName>
</protein>